<proteinExistence type="predicted"/>
<protein>
    <submittedName>
        <fullName evidence="1">Uncharacterized protein</fullName>
    </submittedName>
</protein>
<evidence type="ECO:0000313" key="1">
    <source>
        <dbReference type="EMBL" id="KAJ5726827.1"/>
    </source>
</evidence>
<keyword evidence="2" id="KW-1185">Reference proteome</keyword>
<gene>
    <name evidence="1" type="ORF">N7493_005854</name>
</gene>
<dbReference type="Proteomes" id="UP001215712">
    <property type="component" value="Unassembled WGS sequence"/>
</dbReference>
<reference evidence="1" key="2">
    <citation type="submission" date="2023-01" db="EMBL/GenBank/DDBJ databases">
        <authorList>
            <person name="Petersen C."/>
        </authorList>
    </citation>
    <scope>NUCLEOTIDE SEQUENCE</scope>
    <source>
        <strain evidence="1">IBT 17514</strain>
    </source>
</reference>
<organism evidence="1 2">
    <name type="scientific">Penicillium malachiteum</name>
    <dbReference type="NCBI Taxonomy" id="1324776"/>
    <lineage>
        <taxon>Eukaryota</taxon>
        <taxon>Fungi</taxon>
        <taxon>Dikarya</taxon>
        <taxon>Ascomycota</taxon>
        <taxon>Pezizomycotina</taxon>
        <taxon>Eurotiomycetes</taxon>
        <taxon>Eurotiomycetidae</taxon>
        <taxon>Eurotiales</taxon>
        <taxon>Aspergillaceae</taxon>
        <taxon>Penicillium</taxon>
    </lineage>
</organism>
<name>A0AAD6HL75_9EURO</name>
<reference evidence="1" key="1">
    <citation type="journal article" date="2023" name="IMA Fungus">
        <title>Comparative genomic study of the Penicillium genus elucidates a diverse pangenome and 15 lateral gene transfer events.</title>
        <authorList>
            <person name="Petersen C."/>
            <person name="Sorensen T."/>
            <person name="Nielsen M.R."/>
            <person name="Sondergaard T.E."/>
            <person name="Sorensen J.L."/>
            <person name="Fitzpatrick D.A."/>
            <person name="Frisvad J.C."/>
            <person name="Nielsen K.L."/>
        </authorList>
    </citation>
    <scope>NUCLEOTIDE SEQUENCE</scope>
    <source>
        <strain evidence="1">IBT 17514</strain>
    </source>
</reference>
<accession>A0AAD6HL75</accession>
<evidence type="ECO:0000313" key="2">
    <source>
        <dbReference type="Proteomes" id="UP001215712"/>
    </source>
</evidence>
<dbReference type="EMBL" id="JAQJAN010000007">
    <property type="protein sequence ID" value="KAJ5726827.1"/>
    <property type="molecule type" value="Genomic_DNA"/>
</dbReference>
<comment type="caution">
    <text evidence="1">The sequence shown here is derived from an EMBL/GenBank/DDBJ whole genome shotgun (WGS) entry which is preliminary data.</text>
</comment>
<dbReference type="AlphaFoldDB" id="A0AAD6HL75"/>
<sequence>MTVTKADLATVCNRDELNVEDWRQVSVQYANPSNPQEGLIPKFPVALCPEIEPPTIMFELQQKLFSDFIFIWKGFIDDPFTWTYSHPVAFLCLAAWDFEVSKDPEERPPSYTSYPEWKYPDSDVYCFHGVLVILDSDISSPEMIHLAIEKAKAFLHKSYLHRRVRCVLFSPIHTVFCELFEQTIATTKPFPLVTSPAGAESSPGYRLLAHVVSTNCFKSNYASFERFSSRLPQEILLSILENSAPRDTVT</sequence>